<dbReference type="AlphaFoldDB" id="X1LFP3"/>
<accession>X1LFP3</accession>
<feature type="domain" description="HTH cro/C1-type" evidence="2">
    <location>
        <begin position="38"/>
        <end position="95"/>
    </location>
</feature>
<dbReference type="GO" id="GO:0003700">
    <property type="term" value="F:DNA-binding transcription factor activity"/>
    <property type="evidence" value="ECO:0007669"/>
    <property type="project" value="TreeGrafter"/>
</dbReference>
<dbReference type="InterPro" id="IPR001387">
    <property type="entry name" value="Cro/C1-type_HTH"/>
</dbReference>
<evidence type="ECO:0000313" key="3">
    <source>
        <dbReference type="EMBL" id="GAI04671.1"/>
    </source>
</evidence>
<dbReference type="InterPro" id="IPR050807">
    <property type="entry name" value="TransReg_Diox_bact_type"/>
</dbReference>
<dbReference type="CDD" id="cd00093">
    <property type="entry name" value="HTH_XRE"/>
    <property type="match status" value="4"/>
</dbReference>
<feature type="domain" description="HTH cro/C1-type" evidence="2">
    <location>
        <begin position="309"/>
        <end position="352"/>
    </location>
</feature>
<gene>
    <name evidence="3" type="ORF">S06H3_11963</name>
</gene>
<dbReference type="SMART" id="SM00530">
    <property type="entry name" value="HTH_XRE"/>
    <property type="match status" value="4"/>
</dbReference>
<protein>
    <recommendedName>
        <fullName evidence="2">HTH cro/C1-type domain-containing protein</fullName>
    </recommendedName>
</protein>
<proteinExistence type="predicted"/>
<dbReference type="GO" id="GO:0003677">
    <property type="term" value="F:DNA binding"/>
    <property type="evidence" value="ECO:0007669"/>
    <property type="project" value="UniProtKB-KW"/>
</dbReference>
<dbReference type="Gene3D" id="1.10.260.40">
    <property type="entry name" value="lambda repressor-like DNA-binding domains"/>
    <property type="match status" value="4"/>
</dbReference>
<comment type="caution">
    <text evidence="3">The sequence shown here is derived from an EMBL/GenBank/DDBJ whole genome shotgun (WGS) entry which is preliminary data.</text>
</comment>
<dbReference type="PANTHER" id="PTHR46797">
    <property type="entry name" value="HTH-TYPE TRANSCRIPTIONAL REGULATOR"/>
    <property type="match status" value="1"/>
</dbReference>
<feature type="non-terminal residue" evidence="3">
    <location>
        <position position="1"/>
    </location>
</feature>
<reference evidence="3" key="1">
    <citation type="journal article" date="2014" name="Front. Microbiol.">
        <title>High frequency of phylogenetically diverse reductive dehalogenase-homologous genes in deep subseafloor sedimentary metagenomes.</title>
        <authorList>
            <person name="Kawai M."/>
            <person name="Futagami T."/>
            <person name="Toyoda A."/>
            <person name="Takaki Y."/>
            <person name="Nishi S."/>
            <person name="Hori S."/>
            <person name="Arai W."/>
            <person name="Tsubouchi T."/>
            <person name="Morono Y."/>
            <person name="Uchiyama I."/>
            <person name="Ito T."/>
            <person name="Fujiyama A."/>
            <person name="Inagaki F."/>
            <person name="Takami H."/>
        </authorList>
    </citation>
    <scope>NUCLEOTIDE SEQUENCE</scope>
    <source>
        <strain evidence="3">Expedition CK06-06</strain>
    </source>
</reference>
<dbReference type="InterPro" id="IPR010982">
    <property type="entry name" value="Lambda_DNA-bd_dom_sf"/>
</dbReference>
<sequence length="520" mass="60795">LGKALRIAKRKLRPEDKGEIPKKIIKEVRALKTLGEKVRKLREDGRKWSLEKLEKESGVNKKQIWRIENDKLKTQPKETTIEKLAEGLGVEKNLLYTQAMKRDMKRRIKRETGEIPPKVMQEVMNLPTLAKRVRKLRNYRGLSLVNLAQKSGVSRDQIYNIEHDKVKWKTKDETITKLAKGLSVEKKVLEIKYVRKIPASVIKEVMELPTLGKRIRKIREYRKWSLEDLAKRAHISDKHINRIENNRLKRKPLSETIENLALGLGVGKRVLTYQNLKNIPPKILDKIMARKKLGNRIRGFREYFKLHESELGKKVKLSGAMISKIELEGRKNPDFVQIAKIANVFGVDVLRLLLGKEAEDYKTQYDRIIKMITILLDGTRQPLSTKQIWSILKRYVEGVTIGKEDVESIIYVNQYLFNHRKLKIYKKIKTMQDDLKEAEKHLILAGGYYRKHLYIWAEYEYKRAAYFAGKESKYLRNGGLEILEKAKKGIEKCDKAITESVRRAAFFDRDKMEITLLNLL</sequence>
<evidence type="ECO:0000259" key="2">
    <source>
        <dbReference type="PROSITE" id="PS50943"/>
    </source>
</evidence>
<dbReference type="PROSITE" id="PS50943">
    <property type="entry name" value="HTH_CROC1"/>
    <property type="match status" value="4"/>
</dbReference>
<dbReference type="PANTHER" id="PTHR46797:SF1">
    <property type="entry name" value="METHYLPHOSPHONATE SYNTHASE"/>
    <property type="match status" value="1"/>
</dbReference>
<dbReference type="EMBL" id="BARV01005880">
    <property type="protein sequence ID" value="GAI04671.1"/>
    <property type="molecule type" value="Genomic_DNA"/>
</dbReference>
<keyword evidence="1" id="KW-0238">DNA-binding</keyword>
<feature type="non-terminal residue" evidence="3">
    <location>
        <position position="520"/>
    </location>
</feature>
<dbReference type="SUPFAM" id="SSF47413">
    <property type="entry name" value="lambda repressor-like DNA-binding domains"/>
    <property type="match status" value="4"/>
</dbReference>
<organism evidence="3">
    <name type="scientific">marine sediment metagenome</name>
    <dbReference type="NCBI Taxonomy" id="412755"/>
    <lineage>
        <taxon>unclassified sequences</taxon>
        <taxon>metagenomes</taxon>
        <taxon>ecological metagenomes</taxon>
    </lineage>
</organism>
<name>X1LFP3_9ZZZZ</name>
<dbReference type="GO" id="GO:0005829">
    <property type="term" value="C:cytosol"/>
    <property type="evidence" value="ECO:0007669"/>
    <property type="project" value="TreeGrafter"/>
</dbReference>
<evidence type="ECO:0000256" key="1">
    <source>
        <dbReference type="ARBA" id="ARBA00023125"/>
    </source>
</evidence>
<feature type="domain" description="HTH cro/C1-type" evidence="2">
    <location>
        <begin position="215"/>
        <end position="271"/>
    </location>
</feature>
<feature type="domain" description="HTH cro/C1-type" evidence="2">
    <location>
        <begin position="133"/>
        <end position="189"/>
    </location>
</feature>
<dbReference type="Pfam" id="PF12844">
    <property type="entry name" value="HTH_19"/>
    <property type="match status" value="2"/>
</dbReference>